<evidence type="ECO:0000259" key="1">
    <source>
        <dbReference type="Pfam" id="PF20516"/>
    </source>
</evidence>
<evidence type="ECO:0000313" key="2">
    <source>
        <dbReference type="EMBL" id="KAK7731556.1"/>
    </source>
</evidence>
<protein>
    <recommendedName>
        <fullName evidence="1">PD-(D/E)XK nuclease-like domain-containing protein</fullName>
    </recommendedName>
</protein>
<name>A0AAN9YCH2_9PEZI</name>
<feature type="domain" description="PD-(D/E)XK nuclease-like" evidence="1">
    <location>
        <begin position="6"/>
        <end position="170"/>
    </location>
</feature>
<accession>A0AAN9YCH2</accession>
<sequence length="185" mass="20289">MTHTRSGSKKVDFALVLDPAPSTTLYTAVHAVLARLQQTYPQLSQSINSSGYSPLKSAPIAVLVETKTMTPNTDPLGQLGMIAAAFHRRLHTLPVQNATGTRPITDTGVIVTLPLISVTDHQWEVYFARDSGRTIQMVGPVELGSTRTLISTYMLLASLRLLESWIQEKFCPALEEWFSVDPLPA</sequence>
<reference evidence="2 3" key="1">
    <citation type="journal article" date="2023" name="PLoS ONE">
        <title>Cytospora paraplurivora sp. nov. isolated from orchards with fruit tree decline syndrome in Ontario, Canada.</title>
        <authorList>
            <person name="Ilyukhin E."/>
            <person name="Nguyen H.D.T."/>
            <person name="Castle A.J."/>
            <person name="Ellouze W."/>
        </authorList>
    </citation>
    <scope>NUCLEOTIDE SEQUENCE [LARGE SCALE GENOMIC DNA]</scope>
    <source>
        <strain evidence="2 3">FDS-564</strain>
    </source>
</reference>
<dbReference type="Pfam" id="PF20516">
    <property type="entry name" value="PDDEXK_12"/>
    <property type="match status" value="1"/>
</dbReference>
<keyword evidence="3" id="KW-1185">Reference proteome</keyword>
<evidence type="ECO:0000313" key="3">
    <source>
        <dbReference type="Proteomes" id="UP001320245"/>
    </source>
</evidence>
<comment type="caution">
    <text evidence="2">The sequence shown here is derived from an EMBL/GenBank/DDBJ whole genome shotgun (WGS) entry which is preliminary data.</text>
</comment>
<dbReference type="InterPro" id="IPR046797">
    <property type="entry name" value="PDDEXK_12"/>
</dbReference>
<dbReference type="EMBL" id="JAJSPL020000055">
    <property type="protein sequence ID" value="KAK7731556.1"/>
    <property type="molecule type" value="Genomic_DNA"/>
</dbReference>
<dbReference type="AlphaFoldDB" id="A0AAN9YCH2"/>
<proteinExistence type="predicted"/>
<dbReference type="Proteomes" id="UP001320245">
    <property type="component" value="Unassembled WGS sequence"/>
</dbReference>
<organism evidence="2 3">
    <name type="scientific">Cytospora paraplurivora</name>
    <dbReference type="NCBI Taxonomy" id="2898453"/>
    <lineage>
        <taxon>Eukaryota</taxon>
        <taxon>Fungi</taxon>
        <taxon>Dikarya</taxon>
        <taxon>Ascomycota</taxon>
        <taxon>Pezizomycotina</taxon>
        <taxon>Sordariomycetes</taxon>
        <taxon>Sordariomycetidae</taxon>
        <taxon>Diaporthales</taxon>
        <taxon>Cytosporaceae</taxon>
        <taxon>Cytospora</taxon>
    </lineage>
</organism>
<gene>
    <name evidence="2" type="ORF">SLS53_008720</name>
</gene>